<dbReference type="RefSeq" id="WP_256763055.1">
    <property type="nucleotide sequence ID" value="NZ_FUKQ01000026.1"/>
</dbReference>
<evidence type="ECO:0000256" key="8">
    <source>
        <dbReference type="SAM" id="MobiDB-lite"/>
    </source>
</evidence>
<dbReference type="InterPro" id="IPR019533">
    <property type="entry name" value="Peptidase_S26"/>
</dbReference>
<dbReference type="EMBL" id="FUKQ01000026">
    <property type="protein sequence ID" value="SJN30212.1"/>
    <property type="molecule type" value="Genomic_DNA"/>
</dbReference>
<dbReference type="GO" id="GO:0004252">
    <property type="term" value="F:serine-type endopeptidase activity"/>
    <property type="evidence" value="ECO:0007669"/>
    <property type="project" value="InterPro"/>
</dbReference>
<reference evidence="10 11" key="1">
    <citation type="submission" date="2017-02" db="EMBL/GenBank/DDBJ databases">
        <authorList>
            <person name="Peterson S.W."/>
        </authorList>
    </citation>
    <scope>NUCLEOTIDE SEQUENCE [LARGE SCALE GENOMIC DNA]</scope>
    <source>
        <strain evidence="10 11">LSP_Lj1</strain>
    </source>
</reference>
<comment type="similarity">
    <text evidence="3 7">Belongs to the peptidase S26 family.</text>
</comment>
<feature type="region of interest" description="Disordered" evidence="8">
    <location>
        <begin position="1"/>
        <end position="23"/>
    </location>
</feature>
<evidence type="ECO:0000259" key="9">
    <source>
        <dbReference type="Pfam" id="PF10502"/>
    </source>
</evidence>
<evidence type="ECO:0000313" key="11">
    <source>
        <dbReference type="Proteomes" id="UP000188342"/>
    </source>
</evidence>
<dbReference type="PANTHER" id="PTHR43390">
    <property type="entry name" value="SIGNAL PEPTIDASE I"/>
    <property type="match status" value="1"/>
</dbReference>
<dbReference type="GO" id="GO:0005886">
    <property type="term" value="C:plasma membrane"/>
    <property type="evidence" value="ECO:0007669"/>
    <property type="project" value="UniProtKB-SubCell"/>
</dbReference>
<keyword evidence="7" id="KW-0812">Transmembrane</keyword>
<feature type="compositionally biased region" description="Basic and acidic residues" evidence="8">
    <location>
        <begin position="1"/>
        <end position="12"/>
    </location>
</feature>
<dbReference type="PRINTS" id="PR00727">
    <property type="entry name" value="LEADERPTASE"/>
</dbReference>
<feature type="transmembrane region" description="Helical" evidence="7">
    <location>
        <begin position="34"/>
        <end position="57"/>
    </location>
</feature>
<keyword evidence="7" id="KW-0645">Protease</keyword>
<sequence length="264" mass="27908">MGEQTSGHDEHSGATSTGPSRGLGSRIRSGLTELLVVIVGALVISALLRAFVGQMFIIPSGSMQTTLEINDRVVVSKLTDFKRGDIVVFEDPDNWIVSRPAERSQLGKVGETIGVLPATGTNHLVKRVIGMPGDRVKCCDAQGRMSVNGAALDETAYLYSGPDGSQVRPSDTDFEVVVPKDRMFVMGDHRDESGDSRIHLQEGTPKGMRAFVPVSTVIGPVVAIAAPLDRITTFSTPDTFAAVPEPTQPAPDAPTVVTGAGTGR</sequence>
<proteinExistence type="inferred from homology"/>
<dbReference type="AlphaFoldDB" id="A0A1R4JDX6"/>
<dbReference type="Proteomes" id="UP000188342">
    <property type="component" value="Unassembled WGS sequence"/>
</dbReference>
<dbReference type="Gene3D" id="2.10.109.10">
    <property type="entry name" value="Umud Fragment, subunit A"/>
    <property type="match status" value="1"/>
</dbReference>
<evidence type="ECO:0000256" key="6">
    <source>
        <dbReference type="PIRSR" id="PIRSR600223-1"/>
    </source>
</evidence>
<dbReference type="SUPFAM" id="SSF51306">
    <property type="entry name" value="LexA/Signal peptidase"/>
    <property type="match status" value="1"/>
</dbReference>
<keyword evidence="7" id="KW-0472">Membrane</keyword>
<evidence type="ECO:0000256" key="3">
    <source>
        <dbReference type="ARBA" id="ARBA00009370"/>
    </source>
</evidence>
<keyword evidence="11" id="KW-1185">Reference proteome</keyword>
<evidence type="ECO:0000256" key="2">
    <source>
        <dbReference type="ARBA" id="ARBA00004401"/>
    </source>
</evidence>
<dbReference type="GO" id="GO:0009003">
    <property type="term" value="F:signal peptidase activity"/>
    <property type="evidence" value="ECO:0007669"/>
    <property type="project" value="UniProtKB-EC"/>
</dbReference>
<feature type="domain" description="Peptidase S26" evidence="9">
    <location>
        <begin position="32"/>
        <end position="224"/>
    </location>
</feature>
<protein>
    <recommendedName>
        <fullName evidence="4 7">Signal peptidase I</fullName>
        <ecNumber evidence="4 7">3.4.21.89</ecNumber>
    </recommendedName>
</protein>
<dbReference type="InterPro" id="IPR000223">
    <property type="entry name" value="Pept_S26A_signal_pept_1"/>
</dbReference>
<organism evidence="10 11">
    <name type="scientific">Luteococcus japonicus LSP_Lj1</name>
    <dbReference type="NCBI Taxonomy" id="1255658"/>
    <lineage>
        <taxon>Bacteria</taxon>
        <taxon>Bacillati</taxon>
        <taxon>Actinomycetota</taxon>
        <taxon>Actinomycetes</taxon>
        <taxon>Propionibacteriales</taxon>
        <taxon>Propionibacteriaceae</taxon>
        <taxon>Luteococcus</taxon>
    </lineage>
</organism>
<evidence type="ECO:0000256" key="7">
    <source>
        <dbReference type="RuleBase" id="RU362042"/>
    </source>
</evidence>
<dbReference type="CDD" id="cd06530">
    <property type="entry name" value="S26_SPase_I"/>
    <property type="match status" value="1"/>
</dbReference>
<evidence type="ECO:0000313" key="10">
    <source>
        <dbReference type="EMBL" id="SJN30212.1"/>
    </source>
</evidence>
<dbReference type="InterPro" id="IPR019758">
    <property type="entry name" value="Pept_S26A_signal_pept_1_CS"/>
</dbReference>
<comment type="catalytic activity">
    <reaction evidence="1 7">
        <text>Cleavage of hydrophobic, N-terminal signal or leader sequences from secreted and periplasmic proteins.</text>
        <dbReference type="EC" id="3.4.21.89"/>
    </reaction>
</comment>
<keyword evidence="5 7" id="KW-0378">Hydrolase</keyword>
<evidence type="ECO:0000256" key="1">
    <source>
        <dbReference type="ARBA" id="ARBA00000677"/>
    </source>
</evidence>
<dbReference type="InterPro" id="IPR036286">
    <property type="entry name" value="LexA/Signal_pep-like_sf"/>
</dbReference>
<dbReference type="PANTHER" id="PTHR43390:SF1">
    <property type="entry name" value="CHLOROPLAST PROCESSING PEPTIDASE"/>
    <property type="match status" value="1"/>
</dbReference>
<dbReference type="NCBIfam" id="TIGR02227">
    <property type="entry name" value="sigpep_I_bact"/>
    <property type="match status" value="1"/>
</dbReference>
<accession>A0A1R4JDX6</accession>
<feature type="region of interest" description="Disordered" evidence="8">
    <location>
        <begin position="241"/>
        <end position="264"/>
    </location>
</feature>
<dbReference type="PROSITE" id="PS00761">
    <property type="entry name" value="SPASE_I_3"/>
    <property type="match status" value="1"/>
</dbReference>
<name>A0A1R4JDX6_9ACTN</name>
<comment type="subcellular location">
    <subcellularLocation>
        <location evidence="2">Cell membrane</location>
        <topology evidence="2">Single-pass type II membrane protein</topology>
    </subcellularLocation>
    <subcellularLocation>
        <location evidence="7">Membrane</location>
        <topology evidence="7">Single-pass type II membrane protein</topology>
    </subcellularLocation>
</comment>
<gene>
    <name evidence="10" type="ORF">FM114_06985</name>
</gene>
<dbReference type="Pfam" id="PF10502">
    <property type="entry name" value="Peptidase_S26"/>
    <property type="match status" value="1"/>
</dbReference>
<feature type="active site" evidence="6">
    <location>
        <position position="126"/>
    </location>
</feature>
<evidence type="ECO:0000256" key="4">
    <source>
        <dbReference type="ARBA" id="ARBA00013208"/>
    </source>
</evidence>
<evidence type="ECO:0000256" key="5">
    <source>
        <dbReference type="ARBA" id="ARBA00022801"/>
    </source>
</evidence>
<keyword evidence="7" id="KW-1133">Transmembrane helix</keyword>
<dbReference type="GO" id="GO:0006465">
    <property type="term" value="P:signal peptide processing"/>
    <property type="evidence" value="ECO:0007669"/>
    <property type="project" value="InterPro"/>
</dbReference>
<dbReference type="EC" id="3.4.21.89" evidence="4 7"/>
<dbReference type="STRING" id="1255658.FM114_06985"/>
<feature type="active site" evidence="6">
    <location>
        <position position="62"/>
    </location>
</feature>